<accession>A0A0D3KWG7</accession>
<evidence type="ECO:0000313" key="2">
    <source>
        <dbReference type="EnsemblProtists" id="EOD40102"/>
    </source>
</evidence>
<dbReference type="HOGENOM" id="CLU_1424976_0_0_1"/>
<feature type="region of interest" description="Disordered" evidence="1">
    <location>
        <begin position="34"/>
        <end position="62"/>
    </location>
</feature>
<feature type="compositionally biased region" description="Low complexity" evidence="1">
    <location>
        <begin position="169"/>
        <end position="185"/>
    </location>
</feature>
<feature type="region of interest" description="Disordered" evidence="1">
    <location>
        <begin position="167"/>
        <end position="191"/>
    </location>
</feature>
<feature type="compositionally biased region" description="Pro residues" evidence="1">
    <location>
        <begin position="37"/>
        <end position="47"/>
    </location>
</feature>
<evidence type="ECO:0000256" key="1">
    <source>
        <dbReference type="SAM" id="MobiDB-lite"/>
    </source>
</evidence>
<reference evidence="3" key="1">
    <citation type="journal article" date="2013" name="Nature">
        <title>Pan genome of the phytoplankton Emiliania underpins its global distribution.</title>
        <authorList>
            <person name="Read B.A."/>
            <person name="Kegel J."/>
            <person name="Klute M.J."/>
            <person name="Kuo A."/>
            <person name="Lefebvre S.C."/>
            <person name="Maumus F."/>
            <person name="Mayer C."/>
            <person name="Miller J."/>
            <person name="Monier A."/>
            <person name="Salamov A."/>
            <person name="Young J."/>
            <person name="Aguilar M."/>
            <person name="Claverie J.M."/>
            <person name="Frickenhaus S."/>
            <person name="Gonzalez K."/>
            <person name="Herman E.K."/>
            <person name="Lin Y.C."/>
            <person name="Napier J."/>
            <person name="Ogata H."/>
            <person name="Sarno A.F."/>
            <person name="Shmutz J."/>
            <person name="Schroeder D."/>
            <person name="de Vargas C."/>
            <person name="Verret F."/>
            <person name="von Dassow P."/>
            <person name="Valentin K."/>
            <person name="Van de Peer Y."/>
            <person name="Wheeler G."/>
            <person name="Dacks J.B."/>
            <person name="Delwiche C.F."/>
            <person name="Dyhrman S.T."/>
            <person name="Glockner G."/>
            <person name="John U."/>
            <person name="Richards T."/>
            <person name="Worden A.Z."/>
            <person name="Zhang X."/>
            <person name="Grigoriev I.V."/>
            <person name="Allen A.E."/>
            <person name="Bidle K."/>
            <person name="Borodovsky M."/>
            <person name="Bowler C."/>
            <person name="Brownlee C."/>
            <person name="Cock J.M."/>
            <person name="Elias M."/>
            <person name="Gladyshev V.N."/>
            <person name="Groth M."/>
            <person name="Guda C."/>
            <person name="Hadaegh A."/>
            <person name="Iglesias-Rodriguez M.D."/>
            <person name="Jenkins J."/>
            <person name="Jones B.M."/>
            <person name="Lawson T."/>
            <person name="Leese F."/>
            <person name="Lindquist E."/>
            <person name="Lobanov A."/>
            <person name="Lomsadze A."/>
            <person name="Malik S.B."/>
            <person name="Marsh M.E."/>
            <person name="Mackinder L."/>
            <person name="Mock T."/>
            <person name="Mueller-Roeber B."/>
            <person name="Pagarete A."/>
            <person name="Parker M."/>
            <person name="Probert I."/>
            <person name="Quesneville H."/>
            <person name="Raines C."/>
            <person name="Rensing S.A."/>
            <person name="Riano-Pachon D.M."/>
            <person name="Richier S."/>
            <person name="Rokitta S."/>
            <person name="Shiraiwa Y."/>
            <person name="Soanes D.M."/>
            <person name="van der Giezen M."/>
            <person name="Wahlund T.M."/>
            <person name="Williams B."/>
            <person name="Wilson W."/>
            <person name="Wolfe G."/>
            <person name="Wurch L.L."/>
        </authorList>
    </citation>
    <scope>NUCLEOTIDE SEQUENCE</scope>
</reference>
<proteinExistence type="predicted"/>
<sequence length="191" mass="20330">MLVCGETLGPDRPTCPRPGPLTAKYVFEGRSFVPVAVPRPPPPPPEPEQAGGGPGGSSDQAAALSLLDLLTPDYASPGTKTSRSGRWAGIQLRVVAQEWHRMDVDKRTGDKQRVLSNQSSFAIRVQVEATAGKRLRQGMQLKAALMVAPTNRPALESLALGVRLSTSQTPPALHTSPSSLLSPTRARLRPS</sequence>
<dbReference type="PaxDb" id="2903-EOD40102"/>
<reference evidence="2" key="2">
    <citation type="submission" date="2024-10" db="UniProtKB">
        <authorList>
            <consortium name="EnsemblProtists"/>
        </authorList>
    </citation>
    <scope>IDENTIFICATION</scope>
</reference>
<protein>
    <submittedName>
        <fullName evidence="2">Uncharacterized protein</fullName>
    </submittedName>
</protein>
<organism evidence="2 3">
    <name type="scientific">Emiliania huxleyi (strain CCMP1516)</name>
    <dbReference type="NCBI Taxonomy" id="280463"/>
    <lineage>
        <taxon>Eukaryota</taxon>
        <taxon>Haptista</taxon>
        <taxon>Haptophyta</taxon>
        <taxon>Prymnesiophyceae</taxon>
        <taxon>Isochrysidales</taxon>
        <taxon>Noelaerhabdaceae</taxon>
        <taxon>Emiliania</taxon>
    </lineage>
</organism>
<evidence type="ECO:0000313" key="3">
    <source>
        <dbReference type="Proteomes" id="UP000013827"/>
    </source>
</evidence>
<name>A0A0D3KWG7_EMIH1</name>
<dbReference type="GeneID" id="17285371"/>
<dbReference type="EnsemblProtists" id="EOD40102">
    <property type="protein sequence ID" value="EOD40102"/>
    <property type="gene ID" value="EMIHUDRAFT_361093"/>
</dbReference>
<feature type="region of interest" description="Disordered" evidence="1">
    <location>
        <begin position="1"/>
        <end position="20"/>
    </location>
</feature>
<dbReference type="RefSeq" id="XP_005792531.1">
    <property type="nucleotide sequence ID" value="XM_005792474.1"/>
</dbReference>
<dbReference type="KEGG" id="ehx:EMIHUDRAFT_361093"/>
<dbReference type="Proteomes" id="UP000013827">
    <property type="component" value="Unassembled WGS sequence"/>
</dbReference>
<keyword evidence="3" id="KW-1185">Reference proteome</keyword>
<dbReference type="AlphaFoldDB" id="A0A0D3KWG7"/>